<evidence type="ECO:0000256" key="1">
    <source>
        <dbReference type="SAM" id="MobiDB-lite"/>
    </source>
</evidence>
<feature type="non-terminal residue" evidence="3">
    <location>
        <position position="113"/>
    </location>
</feature>
<dbReference type="OrthoDB" id="6057486at2"/>
<proteinExistence type="predicted"/>
<dbReference type="SMART" id="SM00346">
    <property type="entry name" value="HTH_ICLR"/>
    <property type="match status" value="1"/>
</dbReference>
<dbReference type="InterPro" id="IPR036390">
    <property type="entry name" value="WH_DNA-bd_sf"/>
</dbReference>
<evidence type="ECO:0000313" key="4">
    <source>
        <dbReference type="Proteomes" id="UP000028981"/>
    </source>
</evidence>
<feature type="region of interest" description="Disordered" evidence="1">
    <location>
        <begin position="1"/>
        <end position="22"/>
    </location>
</feature>
<name>A0A087LLQ7_9HYPH</name>
<feature type="domain" description="HTH iclR-type" evidence="2">
    <location>
        <begin position="25"/>
        <end position="87"/>
    </location>
</feature>
<sequence length="113" mass="12711">MSKPQSSTIVPDKEVEVESPSTPGVQALTRGIQILDIVASTPAGLRFTELLDQTGMPKGTLHRLLQALVEERLLGFDPRNQTYRLATRLFQWAHKVWDDFDLRGAAEPELERL</sequence>
<evidence type="ECO:0000259" key="2">
    <source>
        <dbReference type="PROSITE" id="PS51077"/>
    </source>
</evidence>
<dbReference type="STRING" id="46914.JP75_25720"/>
<dbReference type="SUPFAM" id="SSF46785">
    <property type="entry name" value="Winged helix' DNA-binding domain"/>
    <property type="match status" value="1"/>
</dbReference>
<protein>
    <recommendedName>
        <fullName evidence="2">HTH iclR-type domain-containing protein</fullName>
    </recommendedName>
</protein>
<dbReference type="PANTHER" id="PTHR30136:SF19">
    <property type="entry name" value="DNA-BINDING TRANSCRIPTIONAL REPRESSOR YIAJ"/>
    <property type="match status" value="1"/>
</dbReference>
<dbReference type="Proteomes" id="UP000028981">
    <property type="component" value="Unassembled WGS sequence"/>
</dbReference>
<dbReference type="EMBL" id="JQGC01000106">
    <property type="protein sequence ID" value="KFL25560.1"/>
    <property type="molecule type" value="Genomic_DNA"/>
</dbReference>
<dbReference type="Pfam" id="PF09339">
    <property type="entry name" value="HTH_IclR"/>
    <property type="match status" value="1"/>
</dbReference>
<dbReference type="Gene3D" id="1.10.10.10">
    <property type="entry name" value="Winged helix-like DNA-binding domain superfamily/Winged helix DNA-binding domain"/>
    <property type="match status" value="1"/>
</dbReference>
<organism evidence="3 4">
    <name type="scientific">Devosia riboflavina</name>
    <dbReference type="NCBI Taxonomy" id="46914"/>
    <lineage>
        <taxon>Bacteria</taxon>
        <taxon>Pseudomonadati</taxon>
        <taxon>Pseudomonadota</taxon>
        <taxon>Alphaproteobacteria</taxon>
        <taxon>Hyphomicrobiales</taxon>
        <taxon>Devosiaceae</taxon>
        <taxon>Devosia</taxon>
    </lineage>
</organism>
<dbReference type="GO" id="GO:0003700">
    <property type="term" value="F:DNA-binding transcription factor activity"/>
    <property type="evidence" value="ECO:0007669"/>
    <property type="project" value="TreeGrafter"/>
</dbReference>
<evidence type="ECO:0000313" key="3">
    <source>
        <dbReference type="EMBL" id="KFL25560.1"/>
    </source>
</evidence>
<dbReference type="InterPro" id="IPR005471">
    <property type="entry name" value="Tscrpt_reg_IclR_N"/>
</dbReference>
<dbReference type="InterPro" id="IPR036388">
    <property type="entry name" value="WH-like_DNA-bd_sf"/>
</dbReference>
<reference evidence="3 4" key="1">
    <citation type="submission" date="2014-08" db="EMBL/GenBank/DDBJ databases">
        <authorList>
            <person name="Hassan Y.I."/>
            <person name="Lepp D."/>
            <person name="Zhou T."/>
        </authorList>
    </citation>
    <scope>NUCLEOTIDE SEQUENCE [LARGE SCALE GENOMIC DNA]</scope>
    <source>
        <strain evidence="3 4">IFO13584</strain>
    </source>
</reference>
<keyword evidence="4" id="KW-1185">Reference proteome</keyword>
<dbReference type="AlphaFoldDB" id="A0A087LLQ7"/>
<gene>
    <name evidence="3" type="ORF">JP75_25720</name>
</gene>
<dbReference type="GO" id="GO:0045892">
    <property type="term" value="P:negative regulation of DNA-templated transcription"/>
    <property type="evidence" value="ECO:0007669"/>
    <property type="project" value="TreeGrafter"/>
</dbReference>
<dbReference type="InterPro" id="IPR050707">
    <property type="entry name" value="HTH_MetabolicPath_Reg"/>
</dbReference>
<comment type="caution">
    <text evidence="3">The sequence shown here is derived from an EMBL/GenBank/DDBJ whole genome shotgun (WGS) entry which is preliminary data.</text>
</comment>
<accession>A0A087LLQ7</accession>
<dbReference type="RefSeq" id="WP_035088066.1">
    <property type="nucleotide sequence ID" value="NZ_JQGC01000106.1"/>
</dbReference>
<dbReference type="PANTHER" id="PTHR30136">
    <property type="entry name" value="HELIX-TURN-HELIX TRANSCRIPTIONAL REGULATOR, ICLR FAMILY"/>
    <property type="match status" value="1"/>
</dbReference>
<dbReference type="PROSITE" id="PS51077">
    <property type="entry name" value="HTH_ICLR"/>
    <property type="match status" value="1"/>
</dbReference>
<dbReference type="GO" id="GO:0003677">
    <property type="term" value="F:DNA binding"/>
    <property type="evidence" value="ECO:0007669"/>
    <property type="project" value="InterPro"/>
</dbReference>